<organism evidence="8 11">
    <name type="scientific">Plasmodium ovale wallikeri</name>
    <dbReference type="NCBI Taxonomy" id="864142"/>
    <lineage>
        <taxon>Eukaryota</taxon>
        <taxon>Sar</taxon>
        <taxon>Alveolata</taxon>
        <taxon>Apicomplexa</taxon>
        <taxon>Aconoidasida</taxon>
        <taxon>Haemosporida</taxon>
        <taxon>Plasmodiidae</taxon>
        <taxon>Plasmodium</taxon>
        <taxon>Plasmodium (Plasmodium)</taxon>
    </lineage>
</organism>
<dbReference type="GO" id="GO:0006914">
    <property type="term" value="P:autophagy"/>
    <property type="evidence" value="ECO:0007669"/>
    <property type="project" value="UniProtKB-KW"/>
</dbReference>
<proteinExistence type="predicted"/>
<accession>A0A1A8YTW0</accession>
<evidence type="ECO:0000313" key="10">
    <source>
        <dbReference type="Proteomes" id="UP000078550"/>
    </source>
</evidence>
<evidence type="ECO:0000259" key="6">
    <source>
        <dbReference type="PROSITE" id="PS50076"/>
    </source>
</evidence>
<dbReference type="PANTHER" id="PTHR45184:SF2">
    <property type="entry name" value="CHROMOSOME UNDETERMINED SCAFFOLD_102, WHOLE GENOME SHOTGUN SEQUENCE"/>
    <property type="match status" value="1"/>
</dbReference>
<dbReference type="PROSITE" id="PS50076">
    <property type="entry name" value="DNAJ_2"/>
    <property type="match status" value="1"/>
</dbReference>
<dbReference type="InterPro" id="IPR013766">
    <property type="entry name" value="Thioredoxin_domain"/>
</dbReference>
<dbReference type="InterPro" id="IPR036249">
    <property type="entry name" value="Thioredoxin-like_sf"/>
</dbReference>
<dbReference type="GO" id="GO:0005789">
    <property type="term" value="C:endoplasmic reticulum membrane"/>
    <property type="evidence" value="ECO:0007669"/>
    <property type="project" value="UniProtKB-SubCell"/>
</dbReference>
<evidence type="ECO:0000256" key="2">
    <source>
        <dbReference type="ARBA" id="ARBA00020921"/>
    </source>
</evidence>
<evidence type="ECO:0000256" key="1">
    <source>
        <dbReference type="ARBA" id="ARBA00004163"/>
    </source>
</evidence>
<sequence>MDVVYGYMAKKRERSPSEDNIMNGANAKKRKKITNFQSVILLILSFFLTYAKGIDYYKRLGLKRNATKEDISKAYRKLAKEYHPDIAPDKEKDFMEIANAYETLSDPEKRKLYDMYGENYADGAQSFGGGGPGSAGGGGHGFPFDQDVVNEIFRQFAGGGGRGGAGRAGSFHFKFTSSSGGNAGPSFHHPFEEEVEEDIYNDELLKIKSKNVDSVMNDITFALVINFYSPSCSHCVSFKKSYLKLAKKYDGYINFAVINCQEEKSICKKYNVRSLPHIILMKKNKTYETFYGTRNDDNLVQFINNNIPSSYVEVTNQKKLDKFLTKSADIPKVIFFISHNDNIVMLKALSMEFEKRINMAVIYNTNYSIMNLFKKRNIKTPSILLVEDIDKITGEITQLKNFDFNILSLKLSHIVAQNRLQNNLYGHITTYQELTKKKYESGQCQQNDSQICFLILKLLNQSYKSFDEDVKKVASKFSSDPLKILYVNIYDQPYILESFGLSNECKHPNCLILVAFRPKRQKFRVFDGEVNMNSVHNFVENVVSGGLSINQNIKKGLKFISTSYYRDEL</sequence>
<evidence type="ECO:0000256" key="3">
    <source>
        <dbReference type="ARBA" id="ARBA00023006"/>
    </source>
</evidence>
<dbReference type="SMART" id="SM00271">
    <property type="entry name" value="DnaJ"/>
    <property type="match status" value="1"/>
</dbReference>
<gene>
    <name evidence="8" type="ORF">POVWA1_024900</name>
    <name evidence="9" type="ORF">POVWA2_024750</name>
</gene>
<dbReference type="Pfam" id="PF00226">
    <property type="entry name" value="DnaJ"/>
    <property type="match status" value="1"/>
</dbReference>
<reference evidence="8" key="2">
    <citation type="submission" date="2016-05" db="EMBL/GenBank/DDBJ databases">
        <authorList>
            <person name="Lavstsen T."/>
            <person name="Jespersen J.S."/>
        </authorList>
    </citation>
    <scope>NUCLEOTIDE SEQUENCE [LARGE SCALE GENOMIC DNA]</scope>
</reference>
<name>A0A1A8YTW0_PLAOA</name>
<dbReference type="EMBL" id="FLRE01000099">
    <property type="protein sequence ID" value="SBT35380.1"/>
    <property type="molecule type" value="Genomic_DNA"/>
</dbReference>
<protein>
    <recommendedName>
        <fullName evidence="2">DnaJ homolog subfamily C member 16</fullName>
    </recommendedName>
    <alternativeName>
        <fullName evidence="5">Endoplasmic reticulum DNA J domain-containing protein 8</fullName>
    </alternativeName>
</protein>
<keyword evidence="3" id="KW-0072">Autophagy</keyword>
<evidence type="ECO:0000313" key="8">
    <source>
        <dbReference type="EMBL" id="SBT34953.1"/>
    </source>
</evidence>
<dbReference type="InterPro" id="IPR001623">
    <property type="entry name" value="DnaJ_domain"/>
</dbReference>
<comment type="subcellular location">
    <subcellularLocation>
        <location evidence="1">Endoplasmic reticulum membrane</location>
        <topology evidence="1">Single-pass type IV membrane protein</topology>
    </subcellularLocation>
</comment>
<dbReference type="Proteomes" id="UP000078555">
    <property type="component" value="Unassembled WGS sequence"/>
</dbReference>
<dbReference type="CDD" id="cd02961">
    <property type="entry name" value="PDI_a_family"/>
    <property type="match status" value="1"/>
</dbReference>
<dbReference type="InterPro" id="IPR018253">
    <property type="entry name" value="DnaJ_domain_CS"/>
</dbReference>
<dbReference type="SUPFAM" id="SSF52833">
    <property type="entry name" value="Thioredoxin-like"/>
    <property type="match status" value="1"/>
</dbReference>
<dbReference type="AlphaFoldDB" id="A0A1A8YTW0"/>
<keyword evidence="8" id="KW-0346">Stress response</keyword>
<dbReference type="EMBL" id="FLRD01000077">
    <property type="protein sequence ID" value="SBT34953.1"/>
    <property type="molecule type" value="Genomic_DNA"/>
</dbReference>
<keyword evidence="11" id="KW-1185">Reference proteome</keyword>
<dbReference type="PROSITE" id="PS00636">
    <property type="entry name" value="DNAJ_1"/>
    <property type="match status" value="1"/>
</dbReference>
<dbReference type="PRINTS" id="PR00625">
    <property type="entry name" value="JDOMAIN"/>
</dbReference>
<evidence type="ECO:0000313" key="9">
    <source>
        <dbReference type="EMBL" id="SBT35380.1"/>
    </source>
</evidence>
<evidence type="ECO:0000259" key="7">
    <source>
        <dbReference type="PROSITE" id="PS51352"/>
    </source>
</evidence>
<dbReference type="Gene3D" id="1.10.287.110">
    <property type="entry name" value="DnaJ domain"/>
    <property type="match status" value="1"/>
</dbReference>
<dbReference type="InterPro" id="IPR052842">
    <property type="entry name" value="ER_Co-chaperone"/>
</dbReference>
<dbReference type="CDD" id="cd06257">
    <property type="entry name" value="DnaJ"/>
    <property type="match status" value="1"/>
</dbReference>
<evidence type="ECO:0000256" key="5">
    <source>
        <dbReference type="ARBA" id="ARBA00035043"/>
    </source>
</evidence>
<evidence type="ECO:0000313" key="11">
    <source>
        <dbReference type="Proteomes" id="UP000078555"/>
    </source>
</evidence>
<evidence type="ECO:0000256" key="4">
    <source>
        <dbReference type="ARBA" id="ARBA00035002"/>
    </source>
</evidence>
<feature type="domain" description="Thioredoxin" evidence="7">
    <location>
        <begin position="178"/>
        <end position="308"/>
    </location>
</feature>
<dbReference type="Gene3D" id="3.40.30.10">
    <property type="entry name" value="Glutaredoxin"/>
    <property type="match status" value="3"/>
</dbReference>
<reference evidence="10 11" key="1">
    <citation type="submission" date="2016-05" db="EMBL/GenBank/DDBJ databases">
        <authorList>
            <person name="Naeem Raeece"/>
        </authorList>
    </citation>
    <scope>NUCLEOTIDE SEQUENCE [LARGE SCALE GENOMIC DNA]</scope>
</reference>
<dbReference type="Proteomes" id="UP000078550">
    <property type="component" value="Unassembled WGS sequence"/>
</dbReference>
<dbReference type="InterPro" id="IPR036869">
    <property type="entry name" value="J_dom_sf"/>
</dbReference>
<dbReference type="SUPFAM" id="SSF46565">
    <property type="entry name" value="Chaperone J-domain"/>
    <property type="match status" value="1"/>
</dbReference>
<feature type="domain" description="J" evidence="6">
    <location>
        <begin position="55"/>
        <end position="117"/>
    </location>
</feature>
<dbReference type="Pfam" id="PF00085">
    <property type="entry name" value="Thioredoxin"/>
    <property type="match status" value="1"/>
</dbReference>
<dbReference type="PANTHER" id="PTHR45184">
    <property type="entry name" value="DNAJ PROTEIN ERDJ3A"/>
    <property type="match status" value="1"/>
</dbReference>
<dbReference type="PROSITE" id="PS51352">
    <property type="entry name" value="THIOREDOXIN_2"/>
    <property type="match status" value="1"/>
</dbReference>
<comment type="function">
    <text evidence="4">Plays an important role in regulating the size of autophagosomes during the formation process.</text>
</comment>